<dbReference type="Pfam" id="PF01106">
    <property type="entry name" value="NifU"/>
    <property type="match status" value="1"/>
</dbReference>
<dbReference type="GO" id="GO:0005506">
    <property type="term" value="F:iron ion binding"/>
    <property type="evidence" value="ECO:0007669"/>
    <property type="project" value="InterPro"/>
</dbReference>
<evidence type="ECO:0000259" key="1">
    <source>
        <dbReference type="Pfam" id="PF01106"/>
    </source>
</evidence>
<dbReference type="InterPro" id="IPR034904">
    <property type="entry name" value="FSCA_dom_sf"/>
</dbReference>
<accession>A0A9D9DZI9</accession>
<dbReference type="Proteomes" id="UP000823615">
    <property type="component" value="Unassembled WGS sequence"/>
</dbReference>
<dbReference type="GO" id="GO:0051536">
    <property type="term" value="F:iron-sulfur cluster binding"/>
    <property type="evidence" value="ECO:0007669"/>
    <property type="project" value="InterPro"/>
</dbReference>
<proteinExistence type="predicted"/>
<dbReference type="SUPFAM" id="SSF117916">
    <property type="entry name" value="Fe-S cluster assembly (FSCA) domain-like"/>
    <property type="match status" value="1"/>
</dbReference>
<name>A0A9D9DZI9_9SPIO</name>
<organism evidence="2 3">
    <name type="scientific">Candidatus Ornithospirochaeta stercoripullorum</name>
    <dbReference type="NCBI Taxonomy" id="2840899"/>
    <lineage>
        <taxon>Bacteria</taxon>
        <taxon>Pseudomonadati</taxon>
        <taxon>Spirochaetota</taxon>
        <taxon>Spirochaetia</taxon>
        <taxon>Spirochaetales</taxon>
        <taxon>Spirochaetaceae</taxon>
        <taxon>Spirochaetaceae incertae sedis</taxon>
        <taxon>Candidatus Ornithospirochaeta</taxon>
    </lineage>
</organism>
<dbReference type="GO" id="GO:0016226">
    <property type="term" value="P:iron-sulfur cluster assembly"/>
    <property type="evidence" value="ECO:0007669"/>
    <property type="project" value="InterPro"/>
</dbReference>
<sequence>MEEYIVKTLAPKLRGDGGWVEFVSYENGTLRLIFRGECSKCLILNRCTDWMEKEILRDLGETVHIEAIRKKPYFWDMA</sequence>
<evidence type="ECO:0000313" key="2">
    <source>
        <dbReference type="EMBL" id="MBO8435406.1"/>
    </source>
</evidence>
<dbReference type="AlphaFoldDB" id="A0A9D9DZI9"/>
<protein>
    <submittedName>
        <fullName evidence="2">NifU family protein</fullName>
    </submittedName>
</protein>
<gene>
    <name evidence="2" type="ORF">IAA97_00275</name>
</gene>
<reference evidence="2" key="2">
    <citation type="journal article" date="2021" name="PeerJ">
        <title>Extensive microbial diversity within the chicken gut microbiome revealed by metagenomics and culture.</title>
        <authorList>
            <person name="Gilroy R."/>
            <person name="Ravi A."/>
            <person name="Getino M."/>
            <person name="Pursley I."/>
            <person name="Horton D.L."/>
            <person name="Alikhan N.F."/>
            <person name="Baker D."/>
            <person name="Gharbi K."/>
            <person name="Hall N."/>
            <person name="Watson M."/>
            <person name="Adriaenssens E.M."/>
            <person name="Foster-Nyarko E."/>
            <person name="Jarju S."/>
            <person name="Secka A."/>
            <person name="Antonio M."/>
            <person name="Oren A."/>
            <person name="Chaudhuri R.R."/>
            <person name="La Ragione R."/>
            <person name="Hildebrand F."/>
            <person name="Pallen M.J."/>
        </authorList>
    </citation>
    <scope>NUCLEOTIDE SEQUENCE</scope>
    <source>
        <strain evidence="2">7293</strain>
    </source>
</reference>
<feature type="domain" description="NIF system FeS cluster assembly NifU C-terminal" evidence="1">
    <location>
        <begin position="3"/>
        <end position="65"/>
    </location>
</feature>
<dbReference type="InterPro" id="IPR001075">
    <property type="entry name" value="NIF_FeS_clus_asmbl_NifU_C"/>
</dbReference>
<dbReference type="EMBL" id="JADIMT010000004">
    <property type="protein sequence ID" value="MBO8435406.1"/>
    <property type="molecule type" value="Genomic_DNA"/>
</dbReference>
<evidence type="ECO:0000313" key="3">
    <source>
        <dbReference type="Proteomes" id="UP000823615"/>
    </source>
</evidence>
<comment type="caution">
    <text evidence="2">The sequence shown here is derived from an EMBL/GenBank/DDBJ whole genome shotgun (WGS) entry which is preliminary data.</text>
</comment>
<reference evidence="2" key="1">
    <citation type="submission" date="2020-10" db="EMBL/GenBank/DDBJ databases">
        <authorList>
            <person name="Gilroy R."/>
        </authorList>
    </citation>
    <scope>NUCLEOTIDE SEQUENCE</scope>
    <source>
        <strain evidence="2">7293</strain>
    </source>
</reference>
<dbReference type="Gene3D" id="3.30.300.130">
    <property type="entry name" value="Fe-S cluster assembly (FSCA)"/>
    <property type="match status" value="1"/>
</dbReference>